<evidence type="ECO:0008006" key="3">
    <source>
        <dbReference type="Google" id="ProtNLM"/>
    </source>
</evidence>
<dbReference type="InterPro" id="IPR016186">
    <property type="entry name" value="C-type_lectin-like/link_sf"/>
</dbReference>
<dbReference type="GO" id="GO:0071226">
    <property type="term" value="P:cellular response to molecule of fungal origin"/>
    <property type="evidence" value="ECO:0007669"/>
    <property type="project" value="InterPro"/>
</dbReference>
<dbReference type="Gene3D" id="3.10.100.10">
    <property type="entry name" value="Mannose-Binding Protein A, subunit A"/>
    <property type="match status" value="1"/>
</dbReference>
<reference evidence="1" key="2">
    <citation type="submission" date="2025-09" db="UniProtKB">
        <authorList>
            <consortium name="Ensembl"/>
        </authorList>
    </citation>
    <scope>IDENTIFICATION</scope>
</reference>
<dbReference type="Ensembl" id="ENSTMTT00000016208.1">
    <property type="protein sequence ID" value="ENSTMTP00000015651.1"/>
    <property type="gene ID" value="ENSTMTG00000011449.1"/>
</dbReference>
<dbReference type="AlphaFoldDB" id="A0A674J1G9"/>
<dbReference type="PANTHER" id="PTHR47218">
    <property type="entry name" value="C-TYPE LECTIN DOMAIN FAMILY 7 MEMBER A"/>
    <property type="match status" value="1"/>
</dbReference>
<dbReference type="PANTHER" id="PTHR47218:SF2">
    <property type="entry name" value="C-TYPE LECTIN DOMAIN-CONTAINING PROTEIN"/>
    <property type="match status" value="1"/>
</dbReference>
<dbReference type="SUPFAM" id="SSF56436">
    <property type="entry name" value="C-type lectin-like"/>
    <property type="match status" value="1"/>
</dbReference>
<dbReference type="GO" id="GO:0001872">
    <property type="term" value="F:(1-&gt;3)-beta-D-glucan binding"/>
    <property type="evidence" value="ECO:0007669"/>
    <property type="project" value="InterPro"/>
</dbReference>
<dbReference type="InterPro" id="IPR042808">
    <property type="entry name" value="CLEC7A"/>
</dbReference>
<protein>
    <recommendedName>
        <fullName evidence="3">C-type lectin domain-containing protein</fullName>
    </recommendedName>
</protein>
<dbReference type="Proteomes" id="UP000472274">
    <property type="component" value="Unplaced"/>
</dbReference>
<sequence>MCYHPSGNFTQEQLTNIPCQETGSTQFWGSVNDFVKKASYFPCSENWKQHEESCYHFYIKWKIWPGTIDYCTSLGSKLLKIENKEELVISFLQFPEPASAFLSGAAKQCFATTVFSNVTDSCPS</sequence>
<dbReference type="InterPro" id="IPR016187">
    <property type="entry name" value="CTDL_fold"/>
</dbReference>
<keyword evidence="2" id="KW-1185">Reference proteome</keyword>
<name>A0A674J1G9_9SAUR</name>
<evidence type="ECO:0000313" key="1">
    <source>
        <dbReference type="Ensembl" id="ENSTMTP00000015651.1"/>
    </source>
</evidence>
<dbReference type="InParanoid" id="A0A674J1G9"/>
<reference evidence="1" key="1">
    <citation type="submission" date="2025-08" db="UniProtKB">
        <authorList>
            <consortium name="Ensembl"/>
        </authorList>
    </citation>
    <scope>IDENTIFICATION</scope>
</reference>
<evidence type="ECO:0000313" key="2">
    <source>
        <dbReference type="Proteomes" id="UP000472274"/>
    </source>
</evidence>
<accession>A0A674J1G9</accession>
<proteinExistence type="predicted"/>
<organism evidence="1 2">
    <name type="scientific">Terrapene triunguis</name>
    <name type="common">Three-toed box turtle</name>
    <dbReference type="NCBI Taxonomy" id="2587831"/>
    <lineage>
        <taxon>Eukaryota</taxon>
        <taxon>Metazoa</taxon>
        <taxon>Chordata</taxon>
        <taxon>Craniata</taxon>
        <taxon>Vertebrata</taxon>
        <taxon>Euteleostomi</taxon>
        <taxon>Archelosauria</taxon>
        <taxon>Testudinata</taxon>
        <taxon>Testudines</taxon>
        <taxon>Cryptodira</taxon>
        <taxon>Durocryptodira</taxon>
        <taxon>Testudinoidea</taxon>
        <taxon>Emydidae</taxon>
        <taxon>Terrapene</taxon>
    </lineage>
</organism>